<sequence>MLVYPYEPQTSHKQMTHSVGSSERQWQRSDYKPLIRLTPDEWPKLRKRSEQFRIASGLSEAAAAKQVNTLQYCMEDEFDVILDSMKVTEDERGDYTVVLRKFDDFFKVRCNVFFKKSPVQLSLSTGRGVDRGVHYGALQVGGKQRLWGISRSNDLVVAWHQKPTVI</sequence>
<proteinExistence type="predicted"/>
<evidence type="ECO:0000313" key="2">
    <source>
        <dbReference type="EnsemblMetazoa" id="Aqu2.1.44551_001"/>
    </source>
</evidence>
<dbReference type="EnsemblMetazoa" id="Aqu2.1.44551_001">
    <property type="protein sequence ID" value="Aqu2.1.44551_001"/>
    <property type="gene ID" value="Aqu2.1.44551"/>
</dbReference>
<accession>A0A1X7VXD2</accession>
<protein>
    <submittedName>
        <fullName evidence="2">Uncharacterized protein</fullName>
    </submittedName>
</protein>
<feature type="compositionally biased region" description="Polar residues" evidence="1">
    <location>
        <begin position="8"/>
        <end position="22"/>
    </location>
</feature>
<evidence type="ECO:0000256" key="1">
    <source>
        <dbReference type="SAM" id="MobiDB-lite"/>
    </source>
</evidence>
<dbReference type="AlphaFoldDB" id="A0A1X7VXD2"/>
<reference evidence="2" key="1">
    <citation type="submission" date="2017-05" db="UniProtKB">
        <authorList>
            <consortium name="EnsemblMetazoa"/>
        </authorList>
    </citation>
    <scope>IDENTIFICATION</scope>
</reference>
<dbReference type="InParanoid" id="A0A1X7VXD2"/>
<organism evidence="2">
    <name type="scientific">Amphimedon queenslandica</name>
    <name type="common">Sponge</name>
    <dbReference type="NCBI Taxonomy" id="400682"/>
    <lineage>
        <taxon>Eukaryota</taxon>
        <taxon>Metazoa</taxon>
        <taxon>Porifera</taxon>
        <taxon>Demospongiae</taxon>
        <taxon>Heteroscleromorpha</taxon>
        <taxon>Haplosclerida</taxon>
        <taxon>Niphatidae</taxon>
        <taxon>Amphimedon</taxon>
    </lineage>
</organism>
<name>A0A1X7VXD2_AMPQE</name>
<feature type="region of interest" description="Disordered" evidence="1">
    <location>
        <begin position="1"/>
        <end position="22"/>
    </location>
</feature>